<feature type="signal peptide" evidence="2">
    <location>
        <begin position="1"/>
        <end position="24"/>
    </location>
</feature>
<evidence type="ECO:0000313" key="5">
    <source>
        <dbReference type="Proteomes" id="UP000675554"/>
    </source>
</evidence>
<accession>A0A8T4IP43</accession>
<dbReference type="Gene3D" id="3.40.190.10">
    <property type="entry name" value="Periplasmic binding protein-like II"/>
    <property type="match status" value="1"/>
</dbReference>
<dbReference type="Proteomes" id="UP000675554">
    <property type="component" value="Unassembled WGS sequence"/>
</dbReference>
<dbReference type="SUPFAM" id="SSF53850">
    <property type="entry name" value="Periplasmic binding protein-like II"/>
    <property type="match status" value="1"/>
</dbReference>
<dbReference type="PIRSF" id="PIRSF002741">
    <property type="entry name" value="MppA"/>
    <property type="match status" value="1"/>
</dbReference>
<dbReference type="GO" id="GO:1904680">
    <property type="term" value="F:peptide transmembrane transporter activity"/>
    <property type="evidence" value="ECO:0007669"/>
    <property type="project" value="TreeGrafter"/>
</dbReference>
<proteinExistence type="predicted"/>
<evidence type="ECO:0000259" key="3">
    <source>
        <dbReference type="Pfam" id="PF00496"/>
    </source>
</evidence>
<dbReference type="CDD" id="cd08490">
    <property type="entry name" value="PBP2_NikA_DppA_OppA_like_3"/>
    <property type="match status" value="1"/>
</dbReference>
<dbReference type="AlphaFoldDB" id="A0A8T4IP43"/>
<evidence type="ECO:0000313" key="4">
    <source>
        <dbReference type="EMBL" id="MBR7673535.1"/>
    </source>
</evidence>
<keyword evidence="5" id="KW-1185">Reference proteome</keyword>
<dbReference type="GO" id="GO:0042597">
    <property type="term" value="C:periplasmic space"/>
    <property type="evidence" value="ECO:0007669"/>
    <property type="project" value="UniProtKB-ARBA"/>
</dbReference>
<dbReference type="GO" id="GO:0043190">
    <property type="term" value="C:ATP-binding cassette (ABC) transporter complex"/>
    <property type="evidence" value="ECO:0007669"/>
    <property type="project" value="InterPro"/>
</dbReference>
<feature type="region of interest" description="Disordered" evidence="1">
    <location>
        <begin position="178"/>
        <end position="213"/>
    </location>
</feature>
<gene>
    <name evidence="4" type="ORF">KDA82_10985</name>
</gene>
<dbReference type="InterPro" id="IPR000914">
    <property type="entry name" value="SBP_5_dom"/>
</dbReference>
<protein>
    <submittedName>
        <fullName evidence="4">ABC transporter substrate-binding protein</fullName>
    </submittedName>
</protein>
<name>A0A8T4IP43_9ACTN</name>
<dbReference type="EMBL" id="JAGSMN010000220">
    <property type="protein sequence ID" value="MBR7673535.1"/>
    <property type="molecule type" value="Genomic_DNA"/>
</dbReference>
<dbReference type="InterPro" id="IPR039424">
    <property type="entry name" value="SBP_5"/>
</dbReference>
<evidence type="ECO:0000256" key="1">
    <source>
        <dbReference type="SAM" id="MobiDB-lite"/>
    </source>
</evidence>
<dbReference type="Gene3D" id="3.10.105.10">
    <property type="entry name" value="Dipeptide-binding Protein, Domain 3"/>
    <property type="match status" value="1"/>
</dbReference>
<dbReference type="PROSITE" id="PS51257">
    <property type="entry name" value="PROKAR_LIPOPROTEIN"/>
    <property type="match status" value="1"/>
</dbReference>
<keyword evidence="2" id="KW-0732">Signal</keyword>
<dbReference type="PANTHER" id="PTHR30290:SF65">
    <property type="entry name" value="MONOACYL PHOSPHATIDYLINOSITOL TETRAMANNOSIDE-BINDING PROTEIN LPQW-RELATED"/>
    <property type="match status" value="1"/>
</dbReference>
<dbReference type="PANTHER" id="PTHR30290">
    <property type="entry name" value="PERIPLASMIC BINDING COMPONENT OF ABC TRANSPORTER"/>
    <property type="match status" value="1"/>
</dbReference>
<feature type="domain" description="Solute-binding protein family 5" evidence="3">
    <location>
        <begin position="77"/>
        <end position="441"/>
    </location>
</feature>
<dbReference type="Pfam" id="PF00496">
    <property type="entry name" value="SBP_bac_5"/>
    <property type="match status" value="1"/>
</dbReference>
<dbReference type="InterPro" id="IPR030678">
    <property type="entry name" value="Peptide/Ni-bd"/>
</dbReference>
<evidence type="ECO:0000256" key="2">
    <source>
        <dbReference type="SAM" id="SignalP"/>
    </source>
</evidence>
<feature type="chain" id="PRO_5035891916" evidence="2">
    <location>
        <begin position="25"/>
        <end position="521"/>
    </location>
</feature>
<organism evidence="4 5">
    <name type="scientific">Streptomyces daliensis</name>
    <dbReference type="NCBI Taxonomy" id="299421"/>
    <lineage>
        <taxon>Bacteria</taxon>
        <taxon>Bacillati</taxon>
        <taxon>Actinomycetota</taxon>
        <taxon>Actinomycetes</taxon>
        <taxon>Kitasatosporales</taxon>
        <taxon>Streptomycetaceae</taxon>
        <taxon>Streptomyces</taxon>
    </lineage>
</organism>
<dbReference type="GO" id="GO:0015833">
    <property type="term" value="P:peptide transport"/>
    <property type="evidence" value="ECO:0007669"/>
    <property type="project" value="TreeGrafter"/>
</dbReference>
<comment type="caution">
    <text evidence="4">The sequence shown here is derived from an EMBL/GenBank/DDBJ whole genome shotgun (WGS) entry which is preliminary data.</text>
</comment>
<sequence length="521" mass="55157">MSRIRRSRLLPLAAVSLLATGALTACGGQDSGSGGERLRVAMAFPPAQGMSPYGDDAVTLSRLSVIEGLTRLDSKGEVKPALATSWKPSDGGKEWTFTLREARFQDGDPVNADAVVRSLEEAEKASPKPRVLSDAGDLKAEAEGARKVRVTSSEPDALLPQRLANPSLAVLSAGAYGAADTSEGGKGAKGSGSSEKGGRVDPAGHATGPFTLTRLNGTASATLERNGTYWGDKAEAPGVDVKFVSDGTARANALRGGQTDIAEYVPVSQASVLDEKQVHEVPTARTNSLYLNTERGVFKDAGMRATVREAVDSKALIKGVYEGRADTPRGLFGPGVSWAQDKRVKVSGRADAAPEKDVKATKTITLATYTNRPELPEVATVLQQQLRKAGFKVKQDVRDYAQMEADALSGKYDAFLQARNTLLDTGDPVSYLQSDFTCDGSFNISQLCDGSVDSAVRKAAGTADTEKRQHAEMRAEARVLGTDAVVPLLHERFVQGVADGVEGVSFDPMERTLVTADTRRG</sequence>
<reference evidence="4" key="1">
    <citation type="submission" date="2021-04" db="EMBL/GenBank/DDBJ databases">
        <title>Sequencing of actinobacteria type strains.</title>
        <authorList>
            <person name="Nguyen G.-S."/>
            <person name="Wentzel A."/>
        </authorList>
    </citation>
    <scope>NUCLEOTIDE SEQUENCE</scope>
    <source>
        <strain evidence="4">DSM 42095</strain>
    </source>
</reference>